<sequence>MHLYFVCAVFQRIFFGDHRTWQLLWLSQWYKLCT</sequence>
<reference evidence="1" key="1">
    <citation type="submission" date="2014-09" db="EMBL/GenBank/DDBJ databases">
        <authorList>
            <person name="Magalhaes I.L.F."/>
            <person name="Oliveira U."/>
            <person name="Santos F.R."/>
            <person name="Vidigal T.H.D.A."/>
            <person name="Brescovit A.D."/>
            <person name="Santos A.J."/>
        </authorList>
    </citation>
    <scope>NUCLEOTIDE SEQUENCE</scope>
    <source>
        <tissue evidence="1">Shoot tissue taken approximately 20 cm above the soil surface</tissue>
    </source>
</reference>
<dbReference type="AlphaFoldDB" id="A0A0A9E7I2"/>
<protein>
    <submittedName>
        <fullName evidence="1">Pco061446a</fullName>
    </submittedName>
</protein>
<name>A0A0A9E7I2_ARUDO</name>
<dbReference type="EMBL" id="GBRH01201181">
    <property type="protein sequence ID" value="JAD96714.1"/>
    <property type="molecule type" value="Transcribed_RNA"/>
</dbReference>
<accession>A0A0A9E7I2</accession>
<evidence type="ECO:0000313" key="1">
    <source>
        <dbReference type="EMBL" id="JAD96714.1"/>
    </source>
</evidence>
<organism evidence="1">
    <name type="scientific">Arundo donax</name>
    <name type="common">Giant reed</name>
    <name type="synonym">Donax arundinaceus</name>
    <dbReference type="NCBI Taxonomy" id="35708"/>
    <lineage>
        <taxon>Eukaryota</taxon>
        <taxon>Viridiplantae</taxon>
        <taxon>Streptophyta</taxon>
        <taxon>Embryophyta</taxon>
        <taxon>Tracheophyta</taxon>
        <taxon>Spermatophyta</taxon>
        <taxon>Magnoliopsida</taxon>
        <taxon>Liliopsida</taxon>
        <taxon>Poales</taxon>
        <taxon>Poaceae</taxon>
        <taxon>PACMAD clade</taxon>
        <taxon>Arundinoideae</taxon>
        <taxon>Arundineae</taxon>
        <taxon>Arundo</taxon>
    </lineage>
</organism>
<reference evidence="1" key="2">
    <citation type="journal article" date="2015" name="Data Brief">
        <title>Shoot transcriptome of the giant reed, Arundo donax.</title>
        <authorList>
            <person name="Barrero R.A."/>
            <person name="Guerrero F.D."/>
            <person name="Moolhuijzen P."/>
            <person name="Goolsby J.A."/>
            <person name="Tidwell J."/>
            <person name="Bellgard S.E."/>
            <person name="Bellgard M.I."/>
        </authorList>
    </citation>
    <scope>NUCLEOTIDE SEQUENCE</scope>
    <source>
        <tissue evidence="1">Shoot tissue taken approximately 20 cm above the soil surface</tissue>
    </source>
</reference>
<proteinExistence type="predicted"/>